<keyword evidence="1" id="KW-1133">Transmembrane helix</keyword>
<evidence type="ECO:0000313" key="3">
    <source>
        <dbReference type="Proteomes" id="UP000219465"/>
    </source>
</evidence>
<evidence type="ECO:0000313" key="2">
    <source>
        <dbReference type="EMBL" id="SOE18746.1"/>
    </source>
</evidence>
<proteinExistence type="predicted"/>
<gene>
    <name evidence="2" type="ORF">SAMN05877838_3684</name>
</gene>
<organism evidence="2 3">
    <name type="scientific">Hoeflea halophila</name>
    <dbReference type="NCBI Taxonomy" id="714899"/>
    <lineage>
        <taxon>Bacteria</taxon>
        <taxon>Pseudomonadati</taxon>
        <taxon>Pseudomonadota</taxon>
        <taxon>Alphaproteobacteria</taxon>
        <taxon>Hyphomicrobiales</taxon>
        <taxon>Rhizobiaceae</taxon>
        <taxon>Hoeflea</taxon>
    </lineage>
</organism>
<protein>
    <submittedName>
        <fullName evidence="2">Uncharacterized protein</fullName>
    </submittedName>
</protein>
<reference evidence="3" key="1">
    <citation type="submission" date="2017-08" db="EMBL/GenBank/DDBJ databases">
        <authorList>
            <person name="Varghese N."/>
            <person name="Submissions S."/>
        </authorList>
    </citation>
    <scope>NUCLEOTIDE SEQUENCE [LARGE SCALE GENOMIC DNA]</scope>
    <source>
        <strain evidence="3">KCTC 23107</strain>
    </source>
</reference>
<dbReference type="Proteomes" id="UP000219465">
    <property type="component" value="Unassembled WGS sequence"/>
</dbReference>
<name>A0A286IGG5_9HYPH</name>
<sequence>MSGFGRMPRAVVLPVIGGAVLGALGGLAALSGRGAVELGAVRLEGLAGILAVSVILALMGLMLGLTFWLIMRALENAANGDRW</sequence>
<keyword evidence="1" id="KW-0812">Transmembrane</keyword>
<keyword evidence="1" id="KW-0472">Membrane</keyword>
<accession>A0A286IGG5</accession>
<dbReference type="AlphaFoldDB" id="A0A286IGG5"/>
<feature type="transmembrane region" description="Helical" evidence="1">
    <location>
        <begin position="45"/>
        <end position="70"/>
    </location>
</feature>
<dbReference type="RefSeq" id="WP_097109215.1">
    <property type="nucleotide sequence ID" value="NZ_OCPC01000006.1"/>
</dbReference>
<dbReference type="EMBL" id="OCPC01000006">
    <property type="protein sequence ID" value="SOE18746.1"/>
    <property type="molecule type" value="Genomic_DNA"/>
</dbReference>
<keyword evidence="3" id="KW-1185">Reference proteome</keyword>
<evidence type="ECO:0000256" key="1">
    <source>
        <dbReference type="SAM" id="Phobius"/>
    </source>
</evidence>